<keyword evidence="2" id="KW-1185">Reference proteome</keyword>
<gene>
    <name evidence="1" type="ORF">ISN44_As04g007080</name>
</gene>
<dbReference type="Proteomes" id="UP000694251">
    <property type="component" value="Chromosome 4"/>
</dbReference>
<comment type="caution">
    <text evidence="1">The sequence shown here is derived from an EMBL/GenBank/DDBJ whole genome shotgun (WGS) entry which is preliminary data.</text>
</comment>
<accession>A0A8T2E9U8</accession>
<reference evidence="1 2" key="1">
    <citation type="submission" date="2020-12" db="EMBL/GenBank/DDBJ databases">
        <title>Concerted genomic and epigenomic changes stabilize Arabidopsis allopolyploids.</title>
        <authorList>
            <person name="Chen Z."/>
        </authorList>
    </citation>
    <scope>NUCLEOTIDE SEQUENCE [LARGE SCALE GENOMIC DNA]</scope>
    <source>
        <strain evidence="1">As9502</strain>
        <tissue evidence="1">Leaf</tissue>
    </source>
</reference>
<evidence type="ECO:0000313" key="2">
    <source>
        <dbReference type="Proteomes" id="UP000694251"/>
    </source>
</evidence>
<feature type="non-terminal residue" evidence="1">
    <location>
        <position position="21"/>
    </location>
</feature>
<sequence>MRAFLHSFTCKFTQLPPPPPL</sequence>
<evidence type="ECO:0000313" key="1">
    <source>
        <dbReference type="EMBL" id="KAG7619732.1"/>
    </source>
</evidence>
<organism evidence="1 2">
    <name type="scientific">Arabidopsis suecica</name>
    <name type="common">Swedish thale-cress</name>
    <name type="synonym">Cardaminopsis suecica</name>
    <dbReference type="NCBI Taxonomy" id="45249"/>
    <lineage>
        <taxon>Eukaryota</taxon>
        <taxon>Viridiplantae</taxon>
        <taxon>Streptophyta</taxon>
        <taxon>Embryophyta</taxon>
        <taxon>Tracheophyta</taxon>
        <taxon>Spermatophyta</taxon>
        <taxon>Magnoliopsida</taxon>
        <taxon>eudicotyledons</taxon>
        <taxon>Gunneridae</taxon>
        <taxon>Pentapetalae</taxon>
        <taxon>rosids</taxon>
        <taxon>malvids</taxon>
        <taxon>Brassicales</taxon>
        <taxon>Brassicaceae</taxon>
        <taxon>Camelineae</taxon>
        <taxon>Arabidopsis</taxon>
    </lineage>
</organism>
<dbReference type="AlphaFoldDB" id="A0A8T2E9U8"/>
<proteinExistence type="predicted"/>
<dbReference type="EMBL" id="JAEFBJ010000004">
    <property type="protein sequence ID" value="KAG7619732.1"/>
    <property type="molecule type" value="Genomic_DNA"/>
</dbReference>
<protein>
    <submittedName>
        <fullName evidence="1">Uncharacterized protein</fullName>
    </submittedName>
</protein>
<name>A0A8T2E9U8_ARASU</name>